<dbReference type="SUPFAM" id="SSF48452">
    <property type="entry name" value="TPR-like"/>
    <property type="match status" value="1"/>
</dbReference>
<accession>A0A1I2M005</accession>
<dbReference type="EMBL" id="SNWI01000014">
    <property type="protein sequence ID" value="TDN95711.1"/>
    <property type="molecule type" value="Genomic_DNA"/>
</dbReference>
<evidence type="ECO:0000313" key="2">
    <source>
        <dbReference type="EMBL" id="SFF82621.1"/>
    </source>
</evidence>
<name>A0A1I2M005_9BACT</name>
<keyword evidence="4" id="KW-1185">Reference proteome</keyword>
<feature type="chain" id="PRO_5036308217" evidence="1">
    <location>
        <begin position="22"/>
        <end position="218"/>
    </location>
</feature>
<dbReference type="Proteomes" id="UP000294848">
    <property type="component" value="Unassembled WGS sequence"/>
</dbReference>
<sequence>MKRFFLVIVFCLGMVAGFAQDAVDAVQLKNDGNDALRGKDYKKALELFEKSIANWGEEEEDNAMIYNAGYCAYKVKAYEKAVKYFDQSIQNNYKTSTAYLYKANSQRKAKDEEGFIATLEAGIAANPNSTKMKSMLSTYYLKEGNAFYKKGAAILKQAAADVAAGKFKTTDDQYKQATTKAKEEFKKSLPLFDKALELTPNNDTAKQLKAAASQAING</sequence>
<reference evidence="3 5" key="2">
    <citation type="submission" date="2019-03" db="EMBL/GenBank/DDBJ databases">
        <title>Freshwater and sediment microbial communities from various areas in North America, analyzing microbe dynamics in response to fracking.</title>
        <authorList>
            <person name="Lamendella R."/>
        </authorList>
    </citation>
    <scope>NUCLEOTIDE SEQUENCE [LARGE SCALE GENOMIC DNA]</scope>
    <source>
        <strain evidence="3 5">114D</strain>
    </source>
</reference>
<reference evidence="2 4" key="1">
    <citation type="submission" date="2016-10" db="EMBL/GenBank/DDBJ databases">
        <authorList>
            <person name="de Groot N.N."/>
        </authorList>
    </citation>
    <scope>NUCLEOTIDE SEQUENCE [LARGE SCALE GENOMIC DNA]</scope>
    <source>
        <strain evidence="2 4">CGMCC 1.9156</strain>
    </source>
</reference>
<dbReference type="Gene3D" id="1.25.40.10">
    <property type="entry name" value="Tetratricopeptide repeat domain"/>
    <property type="match status" value="1"/>
</dbReference>
<dbReference type="InterPro" id="IPR011990">
    <property type="entry name" value="TPR-like_helical_dom_sf"/>
</dbReference>
<dbReference type="SMART" id="SM00028">
    <property type="entry name" value="TPR"/>
    <property type="match status" value="4"/>
</dbReference>
<dbReference type="OrthoDB" id="1122835at2"/>
<dbReference type="STRING" id="655355.SAMN05216283_11733"/>
<proteinExistence type="predicted"/>
<dbReference type="InterPro" id="IPR019734">
    <property type="entry name" value="TPR_rpt"/>
</dbReference>
<gene>
    <name evidence="3" type="ORF">DET52_11431</name>
    <name evidence="2" type="ORF">SAMN05216283_11733</name>
</gene>
<dbReference type="RefSeq" id="WP_093921602.1">
    <property type="nucleotide sequence ID" value="NZ_FONW01000017.1"/>
</dbReference>
<evidence type="ECO:0000313" key="3">
    <source>
        <dbReference type="EMBL" id="TDN95711.1"/>
    </source>
</evidence>
<dbReference type="Proteomes" id="UP000198964">
    <property type="component" value="Unassembled WGS sequence"/>
</dbReference>
<feature type="signal peptide" evidence="1">
    <location>
        <begin position="1"/>
        <end position="21"/>
    </location>
</feature>
<evidence type="ECO:0000256" key="1">
    <source>
        <dbReference type="SAM" id="SignalP"/>
    </source>
</evidence>
<dbReference type="EMBL" id="FONW01000017">
    <property type="protein sequence ID" value="SFF82621.1"/>
    <property type="molecule type" value="Genomic_DNA"/>
</dbReference>
<keyword evidence="1" id="KW-0732">Signal</keyword>
<protein>
    <submittedName>
        <fullName evidence="3">Outer membrane protein assembly factor BamD (BamD/ComL family)</fullName>
    </submittedName>
    <submittedName>
        <fullName evidence="2">Outer membrane protein assembly factor BamD, BamD/ComL family</fullName>
    </submittedName>
</protein>
<dbReference type="AlphaFoldDB" id="A0A1I2M005"/>
<organism evidence="2 4">
    <name type="scientific">Sunxiuqinia elliptica</name>
    <dbReference type="NCBI Taxonomy" id="655355"/>
    <lineage>
        <taxon>Bacteria</taxon>
        <taxon>Pseudomonadati</taxon>
        <taxon>Bacteroidota</taxon>
        <taxon>Bacteroidia</taxon>
        <taxon>Marinilabiliales</taxon>
        <taxon>Prolixibacteraceae</taxon>
        <taxon>Sunxiuqinia</taxon>
    </lineage>
</organism>
<evidence type="ECO:0000313" key="5">
    <source>
        <dbReference type="Proteomes" id="UP000294848"/>
    </source>
</evidence>
<evidence type="ECO:0000313" key="4">
    <source>
        <dbReference type="Proteomes" id="UP000198964"/>
    </source>
</evidence>